<feature type="region of interest" description="Disordered" evidence="4">
    <location>
        <begin position="44"/>
        <end position="71"/>
    </location>
</feature>
<evidence type="ECO:0000256" key="1">
    <source>
        <dbReference type="ARBA" id="ARBA00010062"/>
    </source>
</evidence>
<dbReference type="Gene3D" id="3.40.50.2300">
    <property type="match status" value="2"/>
</dbReference>
<dbReference type="InterPro" id="IPR028081">
    <property type="entry name" value="Leu-bd"/>
</dbReference>
<evidence type="ECO:0000259" key="6">
    <source>
        <dbReference type="Pfam" id="PF13458"/>
    </source>
</evidence>
<dbReference type="SUPFAM" id="SSF48452">
    <property type="entry name" value="TPR-like"/>
    <property type="match status" value="1"/>
</dbReference>
<dbReference type="InterPro" id="IPR019734">
    <property type="entry name" value="TPR_rpt"/>
</dbReference>
<feature type="compositionally biased region" description="Pro residues" evidence="4">
    <location>
        <begin position="50"/>
        <end position="62"/>
    </location>
</feature>
<dbReference type="PANTHER" id="PTHR30483">
    <property type="entry name" value="LEUCINE-SPECIFIC-BINDING PROTEIN"/>
    <property type="match status" value="1"/>
</dbReference>
<dbReference type="CDD" id="cd06268">
    <property type="entry name" value="PBP1_ABC_transporter_LIVBP-like"/>
    <property type="match status" value="1"/>
</dbReference>
<feature type="transmembrane region" description="Helical" evidence="5">
    <location>
        <begin position="12"/>
        <end position="32"/>
    </location>
</feature>
<dbReference type="SUPFAM" id="SSF53822">
    <property type="entry name" value="Periplasmic binding protein-like I"/>
    <property type="match status" value="1"/>
</dbReference>
<dbReference type="InterPro" id="IPR011990">
    <property type="entry name" value="TPR-like_helical_dom_sf"/>
</dbReference>
<feature type="repeat" description="TPR" evidence="3">
    <location>
        <begin position="87"/>
        <end position="120"/>
    </location>
</feature>
<dbReference type="Proteomes" id="UP000001203">
    <property type="component" value="Chromosome circular"/>
</dbReference>
<organism evidence="7 8">
    <name type="scientific">Crocosphaera subtropica (strain ATCC 51142 / BH68)</name>
    <name type="common">Cyanothece sp. (strain ATCC 51142)</name>
    <dbReference type="NCBI Taxonomy" id="43989"/>
    <lineage>
        <taxon>Bacteria</taxon>
        <taxon>Bacillati</taxon>
        <taxon>Cyanobacteriota</taxon>
        <taxon>Cyanophyceae</taxon>
        <taxon>Oscillatoriophycideae</taxon>
        <taxon>Chroococcales</taxon>
        <taxon>Aphanothecaceae</taxon>
        <taxon>Crocosphaera</taxon>
        <taxon>Crocosphaera subtropica</taxon>
    </lineage>
</organism>
<name>B1WVI6_CROS5</name>
<dbReference type="InterPro" id="IPR028082">
    <property type="entry name" value="Peripla_BP_I"/>
</dbReference>
<accession>B1WVI6</accession>
<dbReference type="InterPro" id="IPR051010">
    <property type="entry name" value="BCAA_transport"/>
</dbReference>
<evidence type="ECO:0000313" key="8">
    <source>
        <dbReference type="Proteomes" id="UP000001203"/>
    </source>
</evidence>
<dbReference type="EMBL" id="CP000806">
    <property type="protein sequence ID" value="ACB53976.1"/>
    <property type="molecule type" value="Genomic_DNA"/>
</dbReference>
<keyword evidence="3" id="KW-0802">TPR repeat</keyword>
<keyword evidence="5" id="KW-0812">Transmembrane</keyword>
<protein>
    <recommendedName>
        <fullName evidence="6">Leucine-binding protein domain-containing protein</fullName>
    </recommendedName>
</protein>
<evidence type="ECO:0000256" key="5">
    <source>
        <dbReference type="SAM" id="Phobius"/>
    </source>
</evidence>
<proteinExistence type="inferred from homology"/>
<dbReference type="KEGG" id="cyt:cce_4628"/>
<gene>
    <name evidence="7" type="ordered locus">cce_4628</name>
</gene>
<evidence type="ECO:0000256" key="4">
    <source>
        <dbReference type="SAM" id="MobiDB-lite"/>
    </source>
</evidence>
<keyword evidence="5" id="KW-0472">Membrane</keyword>
<dbReference type="HOGENOM" id="CLU_038795_0_0_3"/>
<dbReference type="PROSITE" id="PS50005">
    <property type="entry name" value="TPR"/>
    <property type="match status" value="1"/>
</dbReference>
<reference evidence="7 8" key="1">
    <citation type="journal article" date="2008" name="Proc. Natl. Acad. Sci. U.S.A.">
        <title>The genome of Cyanothece 51142, a unicellular diazotrophic cyanobacterium important in the marine nitrogen cycle.</title>
        <authorList>
            <person name="Welsh E.A."/>
            <person name="Liberton M."/>
            <person name="Stoeckel J."/>
            <person name="Loh T."/>
            <person name="Elvitigala T."/>
            <person name="Wang C."/>
            <person name="Wollam A."/>
            <person name="Fulton R.S."/>
            <person name="Clifton S.W."/>
            <person name="Jacobs J.M."/>
            <person name="Aurora R."/>
            <person name="Ghosh B.K."/>
            <person name="Sherman L.A."/>
            <person name="Smith R.D."/>
            <person name="Wilson R.K."/>
            <person name="Pakrasi H.B."/>
        </authorList>
    </citation>
    <scope>NUCLEOTIDE SEQUENCE [LARGE SCALE GENOMIC DNA]</scope>
    <source>
        <strain evidence="8">ATCC 51142 / BH68</strain>
    </source>
</reference>
<evidence type="ECO:0000313" key="7">
    <source>
        <dbReference type="EMBL" id="ACB53976.1"/>
    </source>
</evidence>
<dbReference type="STRING" id="43989.cce_4628"/>
<evidence type="ECO:0000256" key="3">
    <source>
        <dbReference type="PROSITE-ProRule" id="PRU00339"/>
    </source>
</evidence>
<dbReference type="Pfam" id="PF13458">
    <property type="entry name" value="Peripla_BP_6"/>
    <property type="match status" value="1"/>
</dbReference>
<keyword evidence="5" id="KW-1133">Transmembrane helix</keyword>
<dbReference type="eggNOG" id="COG0683">
    <property type="taxonomic scope" value="Bacteria"/>
</dbReference>
<dbReference type="PANTHER" id="PTHR30483:SF6">
    <property type="entry name" value="PERIPLASMIC BINDING PROTEIN OF ABC TRANSPORTER FOR NATURAL AMINO ACIDS"/>
    <property type="match status" value="1"/>
</dbReference>
<comment type="similarity">
    <text evidence="1">Belongs to the leucine-binding protein family.</text>
</comment>
<feature type="domain" description="Leucine-binding protein" evidence="6">
    <location>
        <begin position="154"/>
        <end position="463"/>
    </location>
</feature>
<sequence length="484" mass="52642">MILFMDKTLKIILASLSTIGTIAVIVVLWELAFKPLLISDKKPISNPTPTISPSPTSSPSPSNPSLSGIPLEERFSSGDRRLFTNRNNPSAEKGIAAFQARNYEEADQHFSEAVKTAPNDPEVQIYLNNAQARKAGNPFTLAAVVPVDQKPTNAEEMLRGVAQAQTQFNQQGLNARLLEIVIVNDSNDPNYAQQVAKKIVNNKDILGVIGHNSSSATAEGLKEYETAEIAMISPTSTSTSLSGNVFFRTLPSDAKAGQFLARYAIQNNMSQVAVFYTSTSNYSQSLKDAFVKGFELLGTTTVIDMSLPNFNPKNTVEALETQVDGFVLFPDTDNKIINLALQVADANTRLSNPKPLLGGDALYNPATLKLSQGGVTGLVLAVPWFAKNSYPYTNLAAKRWGGRVSWRTATSYDATKAFTKALSENATRNSVLTNLQQTNLSSNETSGEPIQFLKSGDRNTDPLLVRVISNSNNFAEYDFEIIKD</sequence>
<keyword evidence="8" id="KW-1185">Reference proteome</keyword>
<evidence type="ECO:0000256" key="2">
    <source>
        <dbReference type="ARBA" id="ARBA00022729"/>
    </source>
</evidence>
<dbReference type="AlphaFoldDB" id="B1WVI6"/>
<keyword evidence="2" id="KW-0732">Signal</keyword>